<reference evidence="4" key="1">
    <citation type="submission" date="2017-11" db="EMBL/GenBank/DDBJ databases">
        <authorList>
            <person name="Watanabe M."/>
            <person name="Kojima H."/>
        </authorList>
    </citation>
    <scope>NUCLEOTIDE SEQUENCE [LARGE SCALE GENOMIC DNA]</scope>
    <source>
        <strain evidence="4">Tokyo 01</strain>
    </source>
</reference>
<accession>A0A401G3J7</accession>
<proteinExistence type="predicted"/>
<dbReference type="Gene3D" id="3.30.360.10">
    <property type="entry name" value="Dihydrodipicolinate Reductase, domain 2"/>
    <property type="match status" value="1"/>
</dbReference>
<dbReference type="SUPFAM" id="SSF51735">
    <property type="entry name" value="NAD(P)-binding Rossmann-fold domains"/>
    <property type="match status" value="1"/>
</dbReference>
<evidence type="ECO:0000313" key="3">
    <source>
        <dbReference type="EMBL" id="GBC63773.1"/>
    </source>
</evidence>
<dbReference type="PANTHER" id="PTHR43377">
    <property type="entry name" value="BILIVERDIN REDUCTASE A"/>
    <property type="match status" value="1"/>
</dbReference>
<feature type="domain" description="GFO/IDH/MocA-like oxidoreductase" evidence="2">
    <location>
        <begin position="129"/>
        <end position="238"/>
    </location>
</feature>
<dbReference type="GO" id="GO:0000166">
    <property type="term" value="F:nucleotide binding"/>
    <property type="evidence" value="ECO:0007669"/>
    <property type="project" value="InterPro"/>
</dbReference>
<dbReference type="InterPro" id="IPR055170">
    <property type="entry name" value="GFO_IDH_MocA-like_dom"/>
</dbReference>
<keyword evidence="4" id="KW-1185">Reference proteome</keyword>
<feature type="domain" description="Gfo/Idh/MocA-like oxidoreductase N-terminal" evidence="1">
    <location>
        <begin position="3"/>
        <end position="121"/>
    </location>
</feature>
<dbReference type="Pfam" id="PF22725">
    <property type="entry name" value="GFO_IDH_MocA_C3"/>
    <property type="match status" value="1"/>
</dbReference>
<dbReference type="InterPro" id="IPR036291">
    <property type="entry name" value="NAD(P)-bd_dom_sf"/>
</dbReference>
<dbReference type="Proteomes" id="UP000288096">
    <property type="component" value="Unassembled WGS sequence"/>
</dbReference>
<dbReference type="Pfam" id="PF01408">
    <property type="entry name" value="GFO_IDH_MocA"/>
    <property type="match status" value="1"/>
</dbReference>
<dbReference type="PANTHER" id="PTHR43377:SF6">
    <property type="entry name" value="GFO_IDH_MOCA-LIKE OXIDOREDUCTASE N-TERMINAL DOMAIN-CONTAINING PROTEIN"/>
    <property type="match status" value="1"/>
</dbReference>
<dbReference type="EMBL" id="BEXT01000001">
    <property type="protein sequence ID" value="GBC63773.1"/>
    <property type="molecule type" value="Genomic_DNA"/>
</dbReference>
<dbReference type="InterPro" id="IPR051450">
    <property type="entry name" value="Gfo/Idh/MocA_Oxidoreductases"/>
</dbReference>
<dbReference type="RefSeq" id="WP_124330812.1">
    <property type="nucleotide sequence ID" value="NZ_BEXT01000001.1"/>
</dbReference>
<evidence type="ECO:0000259" key="1">
    <source>
        <dbReference type="Pfam" id="PF01408"/>
    </source>
</evidence>
<dbReference type="SUPFAM" id="SSF55347">
    <property type="entry name" value="Glyceraldehyde-3-phosphate dehydrogenase-like, C-terminal domain"/>
    <property type="match status" value="1"/>
</dbReference>
<gene>
    <name evidence="3" type="ORF">DENIS_4771</name>
</gene>
<evidence type="ECO:0000313" key="4">
    <source>
        <dbReference type="Proteomes" id="UP000288096"/>
    </source>
</evidence>
<protein>
    <submittedName>
        <fullName evidence="3">Oxidoreductase</fullName>
    </submittedName>
</protein>
<dbReference type="AlphaFoldDB" id="A0A401G3J7"/>
<dbReference type="Gene3D" id="3.40.50.720">
    <property type="entry name" value="NAD(P)-binding Rossmann-like Domain"/>
    <property type="match status" value="1"/>
</dbReference>
<organism evidence="3 4">
    <name type="scientific">Desulfonema ishimotonii</name>
    <dbReference type="NCBI Taxonomy" id="45657"/>
    <lineage>
        <taxon>Bacteria</taxon>
        <taxon>Pseudomonadati</taxon>
        <taxon>Thermodesulfobacteriota</taxon>
        <taxon>Desulfobacteria</taxon>
        <taxon>Desulfobacterales</taxon>
        <taxon>Desulfococcaceae</taxon>
        <taxon>Desulfonema</taxon>
    </lineage>
</organism>
<comment type="caution">
    <text evidence="3">The sequence shown here is derived from an EMBL/GenBank/DDBJ whole genome shotgun (WGS) entry which is preliminary data.</text>
</comment>
<evidence type="ECO:0000259" key="2">
    <source>
        <dbReference type="Pfam" id="PF22725"/>
    </source>
</evidence>
<dbReference type="InterPro" id="IPR000683">
    <property type="entry name" value="Gfo/Idh/MocA-like_OxRdtase_N"/>
</dbReference>
<sequence length="355" mass="40074">MYNIAVIGCGYWGPNLIRNFSALSDCTVKMVCDLDETRLTHMKRLYPGIETTCESEHVTRNGDIDAVAVATPVRLHFEMARKSLLAGKHTFIEKPMASSVAECRELTALARQQQVTLMLGHTFIYSPPVRRIRELVDAGELGEIQYIRSRRLNLGLFQTDINVAWDLAPHDISIILYILGASPVSVNCQGKAHIHPEIEDVTNMTLNFNNGGLAIIQSSWLDPNKVREMTFVGSKKMLVYNDLEPIEKIKIYDKGVKIPPHYDTFAEFHYSYHYGDMYSPWLKQYEPLKEECQHFLDCIRTGEKPESCALEGLRVVQILEAASESLKKGGARVEIDPPDQMPEAFNSCFAETEGS</sequence>
<dbReference type="OrthoDB" id="9793050at2"/>
<name>A0A401G3J7_9BACT</name>
<reference evidence="4" key="2">
    <citation type="submission" date="2019-01" db="EMBL/GenBank/DDBJ databases">
        <title>Genome sequence of Desulfonema ishimotonii strain Tokyo 01.</title>
        <authorList>
            <person name="Fukui M."/>
        </authorList>
    </citation>
    <scope>NUCLEOTIDE SEQUENCE [LARGE SCALE GENOMIC DNA]</scope>
    <source>
        <strain evidence="4">Tokyo 01</strain>
    </source>
</reference>